<dbReference type="RefSeq" id="WP_166856413.1">
    <property type="nucleotide sequence ID" value="NZ_JAAQOM010000002.1"/>
</dbReference>
<sequence length="145" mass="15314">MKSLAIVATLAAALSGCATYYPAPANYGTRAYLQPDPNGWQVVSVTPVAPGTSAAARASGDAGRVTYSPAPTTVVTQPVYVPAPAPVYAPVPVYAPYAPVYAPYAPVYADPFWYPPVTIGLGFSWNHWSGGHRGWGHRGGWRGHR</sequence>
<keyword evidence="3" id="KW-1185">Reference proteome</keyword>
<organism evidence="2 3">
    <name type="scientific">Telluria antibiotica</name>
    <dbReference type="NCBI Taxonomy" id="2717319"/>
    <lineage>
        <taxon>Bacteria</taxon>
        <taxon>Pseudomonadati</taxon>
        <taxon>Pseudomonadota</taxon>
        <taxon>Betaproteobacteria</taxon>
        <taxon>Burkholderiales</taxon>
        <taxon>Oxalobacteraceae</taxon>
        <taxon>Telluria group</taxon>
        <taxon>Telluria</taxon>
    </lineage>
</organism>
<keyword evidence="1" id="KW-0732">Signal</keyword>
<accession>A0ABX0P5X2</accession>
<gene>
    <name evidence="2" type="ORF">HAV22_03005</name>
</gene>
<dbReference type="PROSITE" id="PS51257">
    <property type="entry name" value="PROKAR_LIPOPROTEIN"/>
    <property type="match status" value="1"/>
</dbReference>
<dbReference type="EMBL" id="JAAQOM010000002">
    <property type="protein sequence ID" value="NIA52626.1"/>
    <property type="molecule type" value="Genomic_DNA"/>
</dbReference>
<evidence type="ECO:0000256" key="1">
    <source>
        <dbReference type="SAM" id="SignalP"/>
    </source>
</evidence>
<evidence type="ECO:0000313" key="2">
    <source>
        <dbReference type="EMBL" id="NIA52626.1"/>
    </source>
</evidence>
<dbReference type="Proteomes" id="UP000716322">
    <property type="component" value="Unassembled WGS sequence"/>
</dbReference>
<evidence type="ECO:0000313" key="3">
    <source>
        <dbReference type="Proteomes" id="UP000716322"/>
    </source>
</evidence>
<comment type="caution">
    <text evidence="2">The sequence shown here is derived from an EMBL/GenBank/DDBJ whole genome shotgun (WGS) entry which is preliminary data.</text>
</comment>
<feature type="signal peptide" evidence="1">
    <location>
        <begin position="1"/>
        <end position="20"/>
    </location>
</feature>
<name>A0ABX0P5X2_9BURK</name>
<feature type="chain" id="PRO_5045302788" evidence="1">
    <location>
        <begin position="21"/>
        <end position="145"/>
    </location>
</feature>
<reference evidence="2 3" key="1">
    <citation type="submission" date="2020-03" db="EMBL/GenBank/DDBJ databases">
        <title>Genome sequence of strain Massilia sp. TW-1.</title>
        <authorList>
            <person name="Chaudhary D.K."/>
        </authorList>
    </citation>
    <scope>NUCLEOTIDE SEQUENCE [LARGE SCALE GENOMIC DNA]</scope>
    <source>
        <strain evidence="2 3">TW-1</strain>
    </source>
</reference>
<proteinExistence type="predicted"/>
<protein>
    <submittedName>
        <fullName evidence="2">DUF3300 domain-containing protein</fullName>
    </submittedName>
</protein>